<dbReference type="Proteomes" id="UP001226091">
    <property type="component" value="Chromosome"/>
</dbReference>
<sequence>MTKKKQNPFYELAEQFFGDSSFKQHLNEFEKLFQKKTNTSYLKISQYEENGHYFVKAELPGISREQIRIELHECYLTITITHQEEINIQHTGGSSVSKKCEHISKTVLLPFAPDKNQLYTTYKNSCLLISIPIGESFPPSKN</sequence>
<protein>
    <submittedName>
        <fullName evidence="1">Hsp20/alpha crystallin family protein</fullName>
    </submittedName>
</protein>
<organism evidence="1 2">
    <name type="scientific">Metabacillus hrfriensis</name>
    <dbReference type="NCBI Taxonomy" id="3048891"/>
    <lineage>
        <taxon>Bacteria</taxon>
        <taxon>Bacillati</taxon>
        <taxon>Bacillota</taxon>
        <taxon>Bacilli</taxon>
        <taxon>Bacillales</taxon>
        <taxon>Bacillaceae</taxon>
        <taxon>Metabacillus</taxon>
    </lineage>
</organism>
<reference evidence="2" key="1">
    <citation type="journal article" date="2025" name="Aquaculture">
        <title>Assessment of the bioflocculant production and safety properties of Metabacillus hrfriensis sp. nov. based on phenotypic and whole-genome sequencing analysis.</title>
        <authorList>
            <person name="Zhang R."/>
            <person name="Zhao Z."/>
            <person name="Luo L."/>
            <person name="Wang S."/>
            <person name="Guo K."/>
            <person name="Xu W."/>
        </authorList>
    </citation>
    <scope>NUCLEOTIDE SEQUENCE [LARGE SCALE GENOMIC DNA]</scope>
    <source>
        <strain evidence="2">CT-WN-B3</strain>
    </source>
</reference>
<gene>
    <name evidence="1" type="ORF">QLQ22_16365</name>
</gene>
<keyword evidence="2" id="KW-1185">Reference proteome</keyword>
<accession>A0ACD4R718</accession>
<name>A0ACD4R718_9BACI</name>
<dbReference type="EMBL" id="CP126116">
    <property type="protein sequence ID" value="WHZ56262.1"/>
    <property type="molecule type" value="Genomic_DNA"/>
</dbReference>
<evidence type="ECO:0000313" key="1">
    <source>
        <dbReference type="EMBL" id="WHZ56262.1"/>
    </source>
</evidence>
<evidence type="ECO:0000313" key="2">
    <source>
        <dbReference type="Proteomes" id="UP001226091"/>
    </source>
</evidence>
<proteinExistence type="predicted"/>